<proteinExistence type="predicted"/>
<reference evidence="1 2" key="1">
    <citation type="journal article" date="2019" name="Commun. Biol.">
        <title>The bagworm genome reveals a unique fibroin gene that provides high tensile strength.</title>
        <authorList>
            <person name="Kono N."/>
            <person name="Nakamura H."/>
            <person name="Ohtoshi R."/>
            <person name="Tomita M."/>
            <person name="Numata K."/>
            <person name="Arakawa K."/>
        </authorList>
    </citation>
    <scope>NUCLEOTIDE SEQUENCE [LARGE SCALE GENOMIC DNA]</scope>
</reference>
<evidence type="ECO:0000313" key="1">
    <source>
        <dbReference type="EMBL" id="GBP32349.1"/>
    </source>
</evidence>
<gene>
    <name evidence="1" type="primary">nkx-2.5</name>
    <name evidence="1" type="ORF">EVAR_25604_1</name>
</gene>
<comment type="caution">
    <text evidence="1">The sequence shown here is derived from an EMBL/GenBank/DDBJ whole genome shotgun (WGS) entry which is preliminary data.</text>
</comment>
<dbReference type="EMBL" id="BGZK01000258">
    <property type="protein sequence ID" value="GBP32349.1"/>
    <property type="molecule type" value="Genomic_DNA"/>
</dbReference>
<keyword evidence="2" id="KW-1185">Reference proteome</keyword>
<dbReference type="AlphaFoldDB" id="A0A4C1V1F8"/>
<accession>A0A4C1V1F8</accession>
<sequence length="80" mass="8275">MHKKSSSSPRRVAVPVLVKDGKPCGGGEASPAHCATPTAAYNAPPPAQPACSAPLVSGYRQAPAYQQQCSGYLPLQGRAW</sequence>
<keyword evidence="1" id="KW-0238">DNA-binding</keyword>
<organism evidence="1 2">
    <name type="scientific">Eumeta variegata</name>
    <name type="common">Bagworm moth</name>
    <name type="synonym">Eumeta japonica</name>
    <dbReference type="NCBI Taxonomy" id="151549"/>
    <lineage>
        <taxon>Eukaryota</taxon>
        <taxon>Metazoa</taxon>
        <taxon>Ecdysozoa</taxon>
        <taxon>Arthropoda</taxon>
        <taxon>Hexapoda</taxon>
        <taxon>Insecta</taxon>
        <taxon>Pterygota</taxon>
        <taxon>Neoptera</taxon>
        <taxon>Endopterygota</taxon>
        <taxon>Lepidoptera</taxon>
        <taxon>Glossata</taxon>
        <taxon>Ditrysia</taxon>
        <taxon>Tineoidea</taxon>
        <taxon>Psychidae</taxon>
        <taxon>Oiketicinae</taxon>
        <taxon>Eumeta</taxon>
    </lineage>
</organism>
<protein>
    <submittedName>
        <fullName evidence="1">Homeobox protein Nkx-2.5</fullName>
    </submittedName>
</protein>
<keyword evidence="1" id="KW-0371">Homeobox</keyword>
<dbReference type="GO" id="GO:0003677">
    <property type="term" value="F:DNA binding"/>
    <property type="evidence" value="ECO:0007669"/>
    <property type="project" value="UniProtKB-KW"/>
</dbReference>
<evidence type="ECO:0000313" key="2">
    <source>
        <dbReference type="Proteomes" id="UP000299102"/>
    </source>
</evidence>
<name>A0A4C1V1F8_EUMVA</name>
<dbReference type="Proteomes" id="UP000299102">
    <property type="component" value="Unassembled WGS sequence"/>
</dbReference>